<dbReference type="VEuPathDB" id="CryptoDB:Cvel_13538"/>
<dbReference type="PANTHER" id="PTHR15020:SF11">
    <property type="entry name" value="OS06G0360300 PROTEIN"/>
    <property type="match status" value="1"/>
</dbReference>
<evidence type="ECO:0000256" key="1">
    <source>
        <dbReference type="SAM" id="MobiDB-lite"/>
    </source>
</evidence>
<evidence type="ECO:0000256" key="2">
    <source>
        <dbReference type="SAM" id="SignalP"/>
    </source>
</evidence>
<evidence type="ECO:0000313" key="4">
    <source>
        <dbReference type="EMBL" id="CEM55420.1"/>
    </source>
</evidence>
<dbReference type="Pfam" id="PF13460">
    <property type="entry name" value="NAD_binding_10"/>
    <property type="match status" value="1"/>
</dbReference>
<sequence>MNSRCSVFGRGRRRMLLQAALLLLSLVGVVSYPVGGLRELASRNRRLEGSRPRRLNFLRKAMAAAEGELTLISPAESLKSALTLAVLSPLLWVDNDAEAEAAAIERTEGRPVCVLGSAGKTGQLIVNSLARRRIPVRAGTRSGRPFPLAPNLDPRKVQFLPADVRDFRQIQKAVAGCSAVIFAASQSTYGGKAADVDHLGAANAASACLGAEVDKLVLLSSVLVTQPESPTYRVTNLFAGNDIMGEKLRGENAVRSAYLSSDKKDRCGYVILRPGDLVDSPAEGPAALEINQGDKVFGQISRQDTAELSIASALSPAARYVTFEAFARRSKKGTPAPTGLERYGRSYSELVNGLRRDPSSPLLLRPQEPAERRREPQTNNLALASVQPPSGTAFPPMG</sequence>
<dbReference type="InterPro" id="IPR036291">
    <property type="entry name" value="NAD(P)-bd_dom_sf"/>
</dbReference>
<keyword evidence="2" id="KW-0732">Signal</keyword>
<protein>
    <recommendedName>
        <fullName evidence="3">NAD(P)-binding domain-containing protein</fullName>
    </recommendedName>
</protein>
<name>A0A0G4IDV8_9ALVE</name>
<feature type="region of interest" description="Disordered" evidence="1">
    <location>
        <begin position="354"/>
        <end position="398"/>
    </location>
</feature>
<dbReference type="Gene3D" id="3.40.50.720">
    <property type="entry name" value="NAD(P)-binding Rossmann-like Domain"/>
    <property type="match status" value="1"/>
</dbReference>
<feature type="domain" description="NAD(P)-binding" evidence="3">
    <location>
        <begin position="116"/>
        <end position="313"/>
    </location>
</feature>
<reference evidence="4" key="1">
    <citation type="submission" date="2014-11" db="EMBL/GenBank/DDBJ databases">
        <authorList>
            <person name="Otto D Thomas"/>
            <person name="Naeem Raeece"/>
        </authorList>
    </citation>
    <scope>NUCLEOTIDE SEQUENCE</scope>
</reference>
<dbReference type="AlphaFoldDB" id="A0A0G4IDV8"/>
<evidence type="ECO:0000259" key="3">
    <source>
        <dbReference type="Pfam" id="PF13460"/>
    </source>
</evidence>
<dbReference type="InterPro" id="IPR016040">
    <property type="entry name" value="NAD(P)-bd_dom"/>
</dbReference>
<feature type="chain" id="PRO_5005192472" description="NAD(P)-binding domain-containing protein" evidence="2">
    <location>
        <begin position="32"/>
        <end position="398"/>
    </location>
</feature>
<organism evidence="4">
    <name type="scientific">Chromera velia CCMP2878</name>
    <dbReference type="NCBI Taxonomy" id="1169474"/>
    <lineage>
        <taxon>Eukaryota</taxon>
        <taxon>Sar</taxon>
        <taxon>Alveolata</taxon>
        <taxon>Colpodellida</taxon>
        <taxon>Chromeraceae</taxon>
        <taxon>Chromera</taxon>
    </lineage>
</organism>
<accession>A0A0G4IDV8</accession>
<dbReference type="EMBL" id="CDMZ01005875">
    <property type="protein sequence ID" value="CEM55420.1"/>
    <property type="molecule type" value="Genomic_DNA"/>
</dbReference>
<gene>
    <name evidence="4" type="ORF">Cvel_13538</name>
</gene>
<proteinExistence type="predicted"/>
<dbReference type="PhylomeDB" id="A0A0G4IDV8"/>
<dbReference type="PANTHER" id="PTHR15020">
    <property type="entry name" value="FLAVIN REDUCTASE-RELATED"/>
    <property type="match status" value="1"/>
</dbReference>
<feature type="signal peptide" evidence="2">
    <location>
        <begin position="1"/>
        <end position="31"/>
    </location>
</feature>
<dbReference type="SUPFAM" id="SSF51735">
    <property type="entry name" value="NAD(P)-binding Rossmann-fold domains"/>
    <property type="match status" value="1"/>
</dbReference>
<feature type="compositionally biased region" description="Polar residues" evidence="1">
    <location>
        <begin position="378"/>
        <end position="390"/>
    </location>
</feature>